<dbReference type="SMART" id="SM00490">
    <property type="entry name" value="HELICc"/>
    <property type="match status" value="1"/>
</dbReference>
<accession>A0A7C5RDH3</accession>
<dbReference type="PANTHER" id="PTHR47963">
    <property type="entry name" value="DEAD-BOX ATP-DEPENDENT RNA HELICASE 47, MITOCHONDRIAL"/>
    <property type="match status" value="1"/>
</dbReference>
<dbReference type="InterPro" id="IPR001650">
    <property type="entry name" value="Helicase_C-like"/>
</dbReference>
<dbReference type="Pfam" id="PF00270">
    <property type="entry name" value="DEAD"/>
    <property type="match status" value="1"/>
</dbReference>
<evidence type="ECO:0000256" key="4">
    <source>
        <dbReference type="ARBA" id="ARBA00022840"/>
    </source>
</evidence>
<dbReference type="GO" id="GO:0005524">
    <property type="term" value="F:ATP binding"/>
    <property type="evidence" value="ECO:0007669"/>
    <property type="project" value="UniProtKB-KW"/>
</dbReference>
<dbReference type="AlphaFoldDB" id="A0A7C5RDH3"/>
<dbReference type="InterPro" id="IPR006474">
    <property type="entry name" value="Helicase_Cas3_CRISPR-ass_core"/>
</dbReference>
<feature type="region of interest" description="Disordered" evidence="6">
    <location>
        <begin position="803"/>
        <end position="822"/>
    </location>
</feature>
<dbReference type="PANTHER" id="PTHR47963:SF9">
    <property type="entry name" value="CRISPR-ASSOCIATED ENDONUCLEASE_HELICASE CAS3"/>
    <property type="match status" value="1"/>
</dbReference>
<evidence type="ECO:0000259" key="8">
    <source>
        <dbReference type="PROSITE" id="PS51194"/>
    </source>
</evidence>
<evidence type="ECO:0000256" key="5">
    <source>
        <dbReference type="ARBA" id="ARBA00023118"/>
    </source>
</evidence>
<proteinExistence type="predicted"/>
<gene>
    <name evidence="9" type="primary">cas3</name>
    <name evidence="9" type="ORF">ENM28_00580</name>
</gene>
<evidence type="ECO:0000259" key="7">
    <source>
        <dbReference type="PROSITE" id="PS51192"/>
    </source>
</evidence>
<evidence type="ECO:0000256" key="6">
    <source>
        <dbReference type="SAM" id="MobiDB-lite"/>
    </source>
</evidence>
<organism evidence="9">
    <name type="scientific">Thermus caliditerrae</name>
    <dbReference type="NCBI Taxonomy" id="1330700"/>
    <lineage>
        <taxon>Bacteria</taxon>
        <taxon>Thermotogati</taxon>
        <taxon>Deinococcota</taxon>
        <taxon>Deinococci</taxon>
        <taxon>Thermales</taxon>
        <taxon>Thermaceae</taxon>
        <taxon>Thermus</taxon>
    </lineage>
</organism>
<dbReference type="InterPro" id="IPR027417">
    <property type="entry name" value="P-loop_NTPase"/>
</dbReference>
<name>A0A7C5RDH3_9DEIN</name>
<dbReference type="InterPro" id="IPR011545">
    <property type="entry name" value="DEAD/DEAH_box_helicase_dom"/>
</dbReference>
<feature type="domain" description="Helicase C-terminal" evidence="8">
    <location>
        <begin position="480"/>
        <end position="622"/>
    </location>
</feature>
<dbReference type="PROSITE" id="PS51194">
    <property type="entry name" value="HELICASE_CTER"/>
    <property type="match status" value="1"/>
</dbReference>
<feature type="domain" description="Helicase ATP-binding" evidence="7">
    <location>
        <begin position="270"/>
        <end position="460"/>
    </location>
</feature>
<dbReference type="Pfam" id="PF22590">
    <property type="entry name" value="Cas3-like_C_2"/>
    <property type="match status" value="1"/>
</dbReference>
<evidence type="ECO:0000313" key="9">
    <source>
        <dbReference type="EMBL" id="HHM67222.1"/>
    </source>
</evidence>
<sequence>MGEGIARLFFREGEVGFQPLSQHQGLVVKLLEAWRQGEGPLELSPKTRPRVLLAAQHHDDGKRFTFKVENGEGRLTYSFRGHRFRVAPEVTDPYAQALIRGHHDYSTREVVGLASDFAEEGLHRRFPEDLFLLMMADQLEAELAVRLFEGKEGEVRPFVEFDLLPDGPEGFFLDPWPFAEDSVELRFSAYFHPYAGEKPQVVEAWGRRLSDDLQGGREPQGFRREERSVRLRPWGKDQPQNKWQGAKKFYALFQRGGQGMTPTSLQEEAFQTTQGDLAHLLLAPTGTGKTEAVAFPALARGERLVFVLPTRSLIDDLEERIAGCLKTLAQAEGRPKALVVDTGHRQVRWLFHPNGAEEERKEAHLYHADVILTTLDKLLYRYFGYAQGVKSYTFPRRIHDRRTVFAFDEAHLYEATAWVNFRHLVATLFQAGVRFWIMSATIPKEYQQELYPYLAGRLEALPGQRPSRTLHYRPQGNLVQLARNFLAQRKRILLVVEEVRQAAELYQALRGEGVFLYHGRLAERVRREVFQKVKALDESGEPYLLITTPAIEVGVDLDAEVLLTTLCPPENLLQRLGRVNRKGKGCGEVYVVGDTYPEYLGSLPEGYLELLEELNGQDLAAGGEERLREAIRYPRYLDPRAETLFKMLQEYVYEMDLTQEPLHRKGFVATRGWTPSVRLRAGQDEVEVPVDRLVGRKEELVPAKVVERRWADREEGGRGVLEVPPRSGELYGRELVVEYPYPYDPELGFVELPRVFQRLRHPDPWRIQLLFKPPTGVYEGVYDSDQASSPSKVLLWYLAESSQATLPEESSPEEQEAEEEET</sequence>
<dbReference type="GO" id="GO:0003724">
    <property type="term" value="F:RNA helicase activity"/>
    <property type="evidence" value="ECO:0007669"/>
    <property type="project" value="TreeGrafter"/>
</dbReference>
<keyword evidence="1" id="KW-0547">Nucleotide-binding</keyword>
<dbReference type="InterPro" id="IPR054712">
    <property type="entry name" value="Cas3-like_dom"/>
</dbReference>
<dbReference type="EMBL" id="DRXE01000022">
    <property type="protein sequence ID" value="HHM67222.1"/>
    <property type="molecule type" value="Genomic_DNA"/>
</dbReference>
<dbReference type="SMART" id="SM00487">
    <property type="entry name" value="DEXDc"/>
    <property type="match status" value="1"/>
</dbReference>
<keyword evidence="3" id="KW-0347">Helicase</keyword>
<dbReference type="SUPFAM" id="SSF52540">
    <property type="entry name" value="P-loop containing nucleoside triphosphate hydrolases"/>
    <property type="match status" value="1"/>
</dbReference>
<dbReference type="InterPro" id="IPR050547">
    <property type="entry name" value="DEAD_box_RNA_helicases"/>
</dbReference>
<reference evidence="9" key="1">
    <citation type="journal article" date="2020" name="mSystems">
        <title>Genome- and Community-Level Interaction Insights into Carbon Utilization and Element Cycling Functions of Hydrothermarchaeota in Hydrothermal Sediment.</title>
        <authorList>
            <person name="Zhou Z."/>
            <person name="Liu Y."/>
            <person name="Xu W."/>
            <person name="Pan J."/>
            <person name="Luo Z.H."/>
            <person name="Li M."/>
        </authorList>
    </citation>
    <scope>NUCLEOTIDE SEQUENCE [LARGE SCALE GENOMIC DNA]</scope>
    <source>
        <strain evidence="9">SpSt-1071</strain>
    </source>
</reference>
<keyword evidence="2" id="KW-0378">Hydrolase</keyword>
<dbReference type="GO" id="GO:0051607">
    <property type="term" value="P:defense response to virus"/>
    <property type="evidence" value="ECO:0007669"/>
    <property type="project" value="UniProtKB-KW"/>
</dbReference>
<dbReference type="GO" id="GO:0016787">
    <property type="term" value="F:hydrolase activity"/>
    <property type="evidence" value="ECO:0007669"/>
    <property type="project" value="UniProtKB-KW"/>
</dbReference>
<keyword evidence="5" id="KW-0051">Antiviral defense</keyword>
<protein>
    <submittedName>
        <fullName evidence="9">CRISPR-associated helicase Cas3</fullName>
    </submittedName>
</protein>
<dbReference type="Gene3D" id="3.40.50.300">
    <property type="entry name" value="P-loop containing nucleotide triphosphate hydrolases"/>
    <property type="match status" value="2"/>
</dbReference>
<evidence type="ECO:0000256" key="1">
    <source>
        <dbReference type="ARBA" id="ARBA00022741"/>
    </source>
</evidence>
<feature type="compositionally biased region" description="Acidic residues" evidence="6">
    <location>
        <begin position="810"/>
        <end position="822"/>
    </location>
</feature>
<evidence type="ECO:0000256" key="2">
    <source>
        <dbReference type="ARBA" id="ARBA00022801"/>
    </source>
</evidence>
<dbReference type="GO" id="GO:0003723">
    <property type="term" value="F:RNA binding"/>
    <property type="evidence" value="ECO:0007669"/>
    <property type="project" value="TreeGrafter"/>
</dbReference>
<dbReference type="InterPro" id="IPR014001">
    <property type="entry name" value="Helicase_ATP-bd"/>
</dbReference>
<dbReference type="PROSITE" id="PS51192">
    <property type="entry name" value="HELICASE_ATP_BIND_1"/>
    <property type="match status" value="1"/>
</dbReference>
<dbReference type="NCBIfam" id="TIGR01587">
    <property type="entry name" value="cas3_core"/>
    <property type="match status" value="1"/>
</dbReference>
<keyword evidence="4" id="KW-0067">ATP-binding</keyword>
<comment type="caution">
    <text evidence="9">The sequence shown here is derived from an EMBL/GenBank/DDBJ whole genome shotgun (WGS) entry which is preliminary data.</text>
</comment>
<evidence type="ECO:0000256" key="3">
    <source>
        <dbReference type="ARBA" id="ARBA00022806"/>
    </source>
</evidence>